<dbReference type="OrthoDB" id="1645744at2"/>
<evidence type="ECO:0000313" key="1">
    <source>
        <dbReference type="EMBL" id="SOC23265.1"/>
    </source>
</evidence>
<sequence>MSKVIYIVLTETGSLLSRAIQLYTHENFNHVSISFDRELNEMYSFGRKRENNPFIGGFVHENPSSKLLKSASCAVYECPVTEEQYHLLKEHVQHYKVNKNVYKYNFIGLFGVACRLKVKRHNAFFCSQFIATLFQYVGLPLCGKCPYFMKPTDFIRLPYLQLRYTGNIQEYTRIYRTKPMRNIPVSSIQYIA</sequence>
<dbReference type="RefSeq" id="WP_097074867.1">
    <property type="nucleotide sequence ID" value="NZ_OBMQ01000015.1"/>
</dbReference>
<dbReference type="AlphaFoldDB" id="A0A285TKY8"/>
<dbReference type="EMBL" id="OBMQ01000015">
    <property type="protein sequence ID" value="SOC23265.1"/>
    <property type="molecule type" value="Genomic_DNA"/>
</dbReference>
<evidence type="ECO:0008006" key="3">
    <source>
        <dbReference type="Google" id="ProtNLM"/>
    </source>
</evidence>
<accession>A0A285TKY8</accession>
<dbReference type="Gene3D" id="3.90.1720.10">
    <property type="entry name" value="endopeptidase domain like (from Nostoc punctiforme)"/>
    <property type="match status" value="1"/>
</dbReference>
<proteinExistence type="predicted"/>
<reference evidence="2" key="1">
    <citation type="submission" date="2017-08" db="EMBL/GenBank/DDBJ databases">
        <authorList>
            <person name="Varghese N."/>
            <person name="Submissions S."/>
        </authorList>
    </citation>
    <scope>NUCLEOTIDE SEQUENCE [LARGE SCALE GENOMIC DNA]</scope>
    <source>
        <strain evidence="2">JC22</strain>
    </source>
</reference>
<keyword evidence="2" id="KW-1185">Reference proteome</keyword>
<dbReference type="SUPFAM" id="SSF54001">
    <property type="entry name" value="Cysteine proteinases"/>
    <property type="match status" value="1"/>
</dbReference>
<name>A0A285TKY8_9BACL</name>
<evidence type="ECO:0000313" key="2">
    <source>
        <dbReference type="Proteomes" id="UP000219636"/>
    </source>
</evidence>
<organism evidence="1 2">
    <name type="scientific">Ureibacillus xyleni</name>
    <dbReference type="NCBI Taxonomy" id="614648"/>
    <lineage>
        <taxon>Bacteria</taxon>
        <taxon>Bacillati</taxon>
        <taxon>Bacillota</taxon>
        <taxon>Bacilli</taxon>
        <taxon>Bacillales</taxon>
        <taxon>Caryophanaceae</taxon>
        <taxon>Ureibacillus</taxon>
    </lineage>
</organism>
<protein>
    <recommendedName>
        <fullName evidence="3">Permuted papain-like amidase YaeF/Yiix C92 family enzyme</fullName>
    </recommendedName>
</protein>
<dbReference type="InterPro" id="IPR038765">
    <property type="entry name" value="Papain-like_cys_pep_sf"/>
</dbReference>
<dbReference type="Proteomes" id="UP000219636">
    <property type="component" value="Unassembled WGS sequence"/>
</dbReference>
<gene>
    <name evidence="1" type="ORF">SAMN05880501_11538</name>
</gene>